<keyword evidence="4" id="KW-1185">Reference proteome</keyword>
<name>A0AA86QF20_9EUKA</name>
<evidence type="ECO:0000256" key="1">
    <source>
        <dbReference type="SAM" id="Phobius"/>
    </source>
</evidence>
<protein>
    <recommendedName>
        <fullName evidence="5">Transmembrane protein</fullName>
    </recommendedName>
</protein>
<evidence type="ECO:0008006" key="5">
    <source>
        <dbReference type="Google" id="ProtNLM"/>
    </source>
</evidence>
<evidence type="ECO:0000313" key="3">
    <source>
        <dbReference type="EMBL" id="CAL6048273.1"/>
    </source>
</evidence>
<organism evidence="2">
    <name type="scientific">Hexamita inflata</name>
    <dbReference type="NCBI Taxonomy" id="28002"/>
    <lineage>
        <taxon>Eukaryota</taxon>
        <taxon>Metamonada</taxon>
        <taxon>Diplomonadida</taxon>
        <taxon>Hexamitidae</taxon>
        <taxon>Hexamitinae</taxon>
        <taxon>Hexamita</taxon>
    </lineage>
</organism>
<keyword evidence="1" id="KW-1133">Transmembrane helix</keyword>
<dbReference type="EMBL" id="CATOUU010000841">
    <property type="protein sequence ID" value="CAI9953808.1"/>
    <property type="molecule type" value="Genomic_DNA"/>
</dbReference>
<keyword evidence="1" id="KW-0472">Membrane</keyword>
<accession>A0AA86QF20</accession>
<feature type="transmembrane region" description="Helical" evidence="1">
    <location>
        <begin position="510"/>
        <end position="528"/>
    </location>
</feature>
<reference evidence="3 4" key="2">
    <citation type="submission" date="2024-07" db="EMBL/GenBank/DDBJ databases">
        <authorList>
            <person name="Akdeniz Z."/>
        </authorList>
    </citation>
    <scope>NUCLEOTIDE SEQUENCE [LARGE SCALE GENOMIC DNA]</scope>
</reference>
<sequence>MIQTLVSILCLNCFEDNTTVVLSQQSHNPIFIATMINDSSTESVICKSLLFAFFTISLDFQGFQYTYPTKQKLTRQIELQFICEDSVTNCAAAFTASSVQFDLTFVETNTVVHDVVSKFMIEKYNRLQCLIDSYISYDSNSFVIGATPTDCELQYQQNQMAVVSLFVYPDYYLSKSFSLTGISSLSQLLPLLTFNCITDFVDTDQRVCNRIIKQFQTSLTNVINCTISLPATIPNGNGIYQRQSQFSIYTQITTVTSSFASQFDCYLPFQEVVFFYTLARITFVINESAVNCIKPYDEFIGITDKIIRVIRVIGSDGNSVQFKFSGDTHNLQNTRHWLECKYDLSGEQVCLENIKTVRKMSNPIGLLSREFIFNNAVIKEVQNAIHPRGTRYESPIITLNSSHLCFSTTNVGDKNAFYQVSVTFMLGEPRFLPQHHTENVLTINGQIYFPSQAQYGQLDNYCFDYELQNITLYNILRANVKNVSALVQMMGTQLAAQEIHIIDDTVKVKYYLWFCSIMILSSSVWFYFARRYEIVRGAYY</sequence>
<dbReference type="AlphaFoldDB" id="A0AA86QF20"/>
<reference evidence="2" key="1">
    <citation type="submission" date="2023-06" db="EMBL/GenBank/DDBJ databases">
        <authorList>
            <person name="Kurt Z."/>
        </authorList>
    </citation>
    <scope>NUCLEOTIDE SEQUENCE</scope>
</reference>
<keyword evidence="1" id="KW-0812">Transmembrane</keyword>
<gene>
    <name evidence="2" type="ORF">HINF_LOCUS41453</name>
    <name evidence="3" type="ORF">HINF_LOCUS42612</name>
</gene>
<dbReference type="EMBL" id="CAXDID020000174">
    <property type="protein sequence ID" value="CAL6048273.1"/>
    <property type="molecule type" value="Genomic_DNA"/>
</dbReference>
<evidence type="ECO:0000313" key="2">
    <source>
        <dbReference type="EMBL" id="CAI9953808.1"/>
    </source>
</evidence>
<proteinExistence type="predicted"/>
<dbReference type="Proteomes" id="UP001642409">
    <property type="component" value="Unassembled WGS sequence"/>
</dbReference>
<comment type="caution">
    <text evidence="2">The sequence shown here is derived from an EMBL/GenBank/DDBJ whole genome shotgun (WGS) entry which is preliminary data.</text>
</comment>
<evidence type="ECO:0000313" key="4">
    <source>
        <dbReference type="Proteomes" id="UP001642409"/>
    </source>
</evidence>